<evidence type="ECO:0000313" key="2">
    <source>
        <dbReference type="Proteomes" id="UP001372338"/>
    </source>
</evidence>
<evidence type="ECO:0000313" key="1">
    <source>
        <dbReference type="EMBL" id="KAK7259326.1"/>
    </source>
</evidence>
<dbReference type="AlphaFoldDB" id="A0AAN9ELE5"/>
<gene>
    <name evidence="1" type="ORF">RIF29_24930</name>
</gene>
<reference evidence="1 2" key="1">
    <citation type="submission" date="2024-01" db="EMBL/GenBank/DDBJ databases">
        <title>The genomes of 5 underutilized Papilionoideae crops provide insights into root nodulation and disease resistanc.</title>
        <authorList>
            <person name="Yuan L."/>
        </authorList>
    </citation>
    <scope>NUCLEOTIDE SEQUENCE [LARGE SCALE GENOMIC DNA]</scope>
    <source>
        <strain evidence="1">ZHUSHIDOU_FW_LH</strain>
        <tissue evidence="1">Leaf</tissue>
    </source>
</reference>
<protein>
    <recommendedName>
        <fullName evidence="3">RNase H type-1 domain-containing protein</fullName>
    </recommendedName>
</protein>
<sequence length="222" mass="24703">MVTLSNSPGTMHITCLYGFPKCTQKMKTWDLLVNLRRTDEAPWLVIGDYNQILGPDDKVGGNLVGLNEIDAANRALLSCSLVEMDTMGYRYTWCNKRKSPHTIEEKLDRGFANRSPELIKRGGTKEVNPQKQGTEQQPLEVKGDQMIVHIDASSDNIISTGAGLIIQDVDEAFMVAACSLHPKTLDASMAECLTLIWDLEELKQLEIMHDVIITDCLPLAND</sequence>
<dbReference type="SUPFAM" id="SSF56219">
    <property type="entry name" value="DNase I-like"/>
    <property type="match status" value="1"/>
</dbReference>
<proteinExistence type="predicted"/>
<organism evidence="1 2">
    <name type="scientific">Crotalaria pallida</name>
    <name type="common">Smooth rattlebox</name>
    <name type="synonym">Crotalaria striata</name>
    <dbReference type="NCBI Taxonomy" id="3830"/>
    <lineage>
        <taxon>Eukaryota</taxon>
        <taxon>Viridiplantae</taxon>
        <taxon>Streptophyta</taxon>
        <taxon>Embryophyta</taxon>
        <taxon>Tracheophyta</taxon>
        <taxon>Spermatophyta</taxon>
        <taxon>Magnoliopsida</taxon>
        <taxon>eudicotyledons</taxon>
        <taxon>Gunneridae</taxon>
        <taxon>Pentapetalae</taxon>
        <taxon>rosids</taxon>
        <taxon>fabids</taxon>
        <taxon>Fabales</taxon>
        <taxon>Fabaceae</taxon>
        <taxon>Papilionoideae</taxon>
        <taxon>50 kb inversion clade</taxon>
        <taxon>genistoids sensu lato</taxon>
        <taxon>core genistoids</taxon>
        <taxon>Crotalarieae</taxon>
        <taxon>Crotalaria</taxon>
    </lineage>
</organism>
<dbReference type="InterPro" id="IPR036691">
    <property type="entry name" value="Endo/exonu/phosph_ase_sf"/>
</dbReference>
<name>A0AAN9ELE5_CROPI</name>
<evidence type="ECO:0008006" key="3">
    <source>
        <dbReference type="Google" id="ProtNLM"/>
    </source>
</evidence>
<accession>A0AAN9ELE5</accession>
<comment type="caution">
    <text evidence="1">The sequence shown here is derived from an EMBL/GenBank/DDBJ whole genome shotgun (WGS) entry which is preliminary data.</text>
</comment>
<keyword evidence="2" id="KW-1185">Reference proteome</keyword>
<dbReference type="EMBL" id="JAYWIO010000005">
    <property type="protein sequence ID" value="KAK7259326.1"/>
    <property type="molecule type" value="Genomic_DNA"/>
</dbReference>
<dbReference type="Proteomes" id="UP001372338">
    <property type="component" value="Unassembled WGS sequence"/>
</dbReference>
<dbReference type="Gene3D" id="3.60.10.10">
    <property type="entry name" value="Endonuclease/exonuclease/phosphatase"/>
    <property type="match status" value="1"/>
</dbReference>